<dbReference type="Proteomes" id="UP000292704">
    <property type="component" value="Unassembled WGS sequence"/>
</dbReference>
<evidence type="ECO:0000256" key="1">
    <source>
        <dbReference type="SAM" id="Phobius"/>
    </source>
</evidence>
<feature type="transmembrane region" description="Helical" evidence="1">
    <location>
        <begin position="123"/>
        <end position="141"/>
    </location>
</feature>
<evidence type="ECO:0000259" key="2">
    <source>
        <dbReference type="Pfam" id="PF26514"/>
    </source>
</evidence>
<reference evidence="3 4" key="1">
    <citation type="submission" date="2019-02" db="EMBL/GenBank/DDBJ databases">
        <title>Genome analysis provides insights into bioremediation potentialities and Haloocin production by Natrinema altunense strain 4.1R isolated from Chott Douz in Tunisian desert.</title>
        <authorList>
            <person name="Najjari A."/>
            <person name="Youssef N."/>
            <person name="Ben Dhia O."/>
            <person name="Ferjani R."/>
            <person name="El Hidri D."/>
            <person name="Ouzari H.I."/>
            <person name="Cherif A."/>
        </authorList>
    </citation>
    <scope>NUCLEOTIDE SEQUENCE [LARGE SCALE GENOMIC DNA]</scope>
    <source>
        <strain evidence="3 4">4.1R</strain>
    </source>
</reference>
<evidence type="ECO:0000313" key="4">
    <source>
        <dbReference type="Proteomes" id="UP000292704"/>
    </source>
</evidence>
<keyword evidence="1" id="KW-0812">Transmembrane</keyword>
<keyword evidence="1" id="KW-0472">Membrane</keyword>
<proteinExistence type="predicted"/>
<feature type="transmembrane region" description="Helical" evidence="1">
    <location>
        <begin position="55"/>
        <end position="79"/>
    </location>
</feature>
<organism evidence="3 4">
    <name type="scientific">Natrinema altunense</name>
    <dbReference type="NCBI Taxonomy" id="222984"/>
    <lineage>
        <taxon>Archaea</taxon>
        <taxon>Methanobacteriati</taxon>
        <taxon>Methanobacteriota</taxon>
        <taxon>Stenosarchaea group</taxon>
        <taxon>Halobacteria</taxon>
        <taxon>Halobacteriales</taxon>
        <taxon>Natrialbaceae</taxon>
        <taxon>Natrinema</taxon>
    </lineage>
</organism>
<gene>
    <name evidence="3" type="ORF">ELS17_10855</name>
</gene>
<comment type="caution">
    <text evidence="3">The sequence shown here is derived from an EMBL/GenBank/DDBJ whole genome shotgun (WGS) entry which is preliminary data.</text>
</comment>
<feature type="transmembrane region" description="Helical" evidence="1">
    <location>
        <begin position="85"/>
        <end position="111"/>
    </location>
</feature>
<dbReference type="InterPro" id="IPR058486">
    <property type="entry name" value="DUF8173"/>
</dbReference>
<dbReference type="Pfam" id="PF26514">
    <property type="entry name" value="DUF8173"/>
    <property type="match status" value="1"/>
</dbReference>
<dbReference type="EMBL" id="SHMR01000005">
    <property type="protein sequence ID" value="RZH67677.1"/>
    <property type="molecule type" value="Genomic_DNA"/>
</dbReference>
<feature type="transmembrane region" description="Helical" evidence="1">
    <location>
        <begin position="18"/>
        <end position="39"/>
    </location>
</feature>
<protein>
    <recommendedName>
        <fullName evidence="2">DUF8173 domain-containing protein</fullName>
    </recommendedName>
</protein>
<feature type="transmembrane region" description="Helical" evidence="1">
    <location>
        <begin position="147"/>
        <end position="166"/>
    </location>
</feature>
<accession>A0A482Y4F1</accession>
<feature type="domain" description="DUF8173" evidence="2">
    <location>
        <begin position="11"/>
        <end position="160"/>
    </location>
</feature>
<keyword evidence="1" id="KW-1133">Transmembrane helix</keyword>
<evidence type="ECO:0000313" key="3">
    <source>
        <dbReference type="EMBL" id="RZH67677.1"/>
    </source>
</evidence>
<sequence>MLAPAGGELEAYRSLEPLVRMGVQFAATALVAMVVFGLAQNSSRRAVSKSRQSPIISLCVGIPGFLVVGGLASTGYLIVDTDIGTFFGIPMVILGAVVLPAAMAIGCVAIGRTVAARLGDDRLATGLFVGALASGAAGLSLPATVALVGLAGTLGTGAFIRVLFGASGTTRPDDRTVPPANKI</sequence>
<name>A0A482Y4F1_9EURY</name>
<dbReference type="AlphaFoldDB" id="A0A482Y4F1"/>
<dbReference type="STRING" id="222984.GCA_000731985_02990"/>